<evidence type="ECO:0000313" key="2">
    <source>
        <dbReference type="EMBL" id="GMM50245.1"/>
    </source>
</evidence>
<evidence type="ECO:0000256" key="1">
    <source>
        <dbReference type="SAM" id="MobiDB-lite"/>
    </source>
</evidence>
<feature type="region of interest" description="Disordered" evidence="1">
    <location>
        <begin position="1"/>
        <end position="20"/>
    </location>
</feature>
<accession>A0AAV5RFD5</accession>
<protein>
    <submittedName>
        <fullName evidence="2">Uncharacterized protein</fullName>
    </submittedName>
</protein>
<organism evidence="2 3">
    <name type="scientific">Starmerella bacillaris</name>
    <name type="common">Yeast</name>
    <name type="synonym">Candida zemplinina</name>
    <dbReference type="NCBI Taxonomy" id="1247836"/>
    <lineage>
        <taxon>Eukaryota</taxon>
        <taxon>Fungi</taxon>
        <taxon>Dikarya</taxon>
        <taxon>Ascomycota</taxon>
        <taxon>Saccharomycotina</taxon>
        <taxon>Dipodascomycetes</taxon>
        <taxon>Dipodascales</taxon>
        <taxon>Trichomonascaceae</taxon>
        <taxon>Starmerella</taxon>
    </lineage>
</organism>
<evidence type="ECO:0000313" key="3">
    <source>
        <dbReference type="Proteomes" id="UP001362899"/>
    </source>
</evidence>
<feature type="compositionally biased region" description="Basic and acidic residues" evidence="1">
    <location>
        <begin position="129"/>
        <end position="141"/>
    </location>
</feature>
<name>A0AAV5RFD5_STABA</name>
<gene>
    <name evidence="2" type="ORF">DASB73_012030</name>
</gene>
<reference evidence="2 3" key="1">
    <citation type="journal article" date="2023" name="Elife">
        <title>Identification of key yeast species and microbe-microbe interactions impacting larval growth of Drosophila in the wild.</title>
        <authorList>
            <person name="Mure A."/>
            <person name="Sugiura Y."/>
            <person name="Maeda R."/>
            <person name="Honda K."/>
            <person name="Sakurai N."/>
            <person name="Takahashi Y."/>
            <person name="Watada M."/>
            <person name="Katoh T."/>
            <person name="Gotoh A."/>
            <person name="Gotoh Y."/>
            <person name="Taniguchi I."/>
            <person name="Nakamura K."/>
            <person name="Hayashi T."/>
            <person name="Katayama T."/>
            <person name="Uemura T."/>
            <person name="Hattori Y."/>
        </authorList>
    </citation>
    <scope>NUCLEOTIDE SEQUENCE [LARGE SCALE GENOMIC DNA]</scope>
    <source>
        <strain evidence="2 3">SB-73</strain>
    </source>
</reference>
<feature type="region of interest" description="Disordered" evidence="1">
    <location>
        <begin position="25"/>
        <end position="58"/>
    </location>
</feature>
<sequence>MSESNDLVPRTPPRSRRKNAIVTPRTPKFGSFYDYTPQRENAKHNPVAANDNLDTSNTRTPITKLDPNRHELAFNTPSIFNTEAITPRKRTFLSTPRQTPQNARIQKLHTPRLKPPVFKFANDLHEDVHEDVSSTAEEPHPHQPTPPNVPGMYYVFRGKKLFRPFKEGEKPIEPVTLFKNELQSLGEVDSEYDTECDTEIE</sequence>
<dbReference type="Proteomes" id="UP001362899">
    <property type="component" value="Unassembled WGS sequence"/>
</dbReference>
<feature type="region of interest" description="Disordered" evidence="1">
    <location>
        <begin position="129"/>
        <end position="150"/>
    </location>
</feature>
<comment type="caution">
    <text evidence="2">The sequence shown here is derived from an EMBL/GenBank/DDBJ whole genome shotgun (WGS) entry which is preliminary data.</text>
</comment>
<dbReference type="EMBL" id="BTGC01000003">
    <property type="protein sequence ID" value="GMM50245.1"/>
    <property type="molecule type" value="Genomic_DNA"/>
</dbReference>
<keyword evidence="3" id="KW-1185">Reference proteome</keyword>
<proteinExistence type="predicted"/>
<dbReference type="AlphaFoldDB" id="A0AAV5RFD5"/>